<dbReference type="SUPFAM" id="SSF56281">
    <property type="entry name" value="Metallo-hydrolase/oxidoreductase"/>
    <property type="match status" value="1"/>
</dbReference>
<dbReference type="Pfam" id="PF12706">
    <property type="entry name" value="Lactamase_B_2"/>
    <property type="match status" value="1"/>
</dbReference>
<keyword evidence="4" id="KW-1185">Reference proteome</keyword>
<proteinExistence type="predicted"/>
<evidence type="ECO:0000313" key="4">
    <source>
        <dbReference type="Proteomes" id="UP001161391"/>
    </source>
</evidence>
<feature type="chain" id="PRO_5046267899" description="Metallo-beta-lactamase domain-containing protein" evidence="1">
    <location>
        <begin position="22"/>
        <end position="286"/>
    </location>
</feature>
<keyword evidence="1" id="KW-0732">Signal</keyword>
<reference evidence="3" key="1">
    <citation type="journal article" date="2014" name="Int. J. Syst. Evol. Microbiol.">
        <title>Complete genome of a new Firmicutes species belonging to the dominant human colonic microbiota ('Ruminococcus bicirculans') reveals two chromosomes and a selective capacity to utilize plant glucans.</title>
        <authorList>
            <consortium name="NISC Comparative Sequencing Program"/>
            <person name="Wegmann U."/>
            <person name="Louis P."/>
            <person name="Goesmann A."/>
            <person name="Henrissat B."/>
            <person name="Duncan S.H."/>
            <person name="Flint H.J."/>
        </authorList>
    </citation>
    <scope>NUCLEOTIDE SEQUENCE</scope>
    <source>
        <strain evidence="3">NBRC 108219</strain>
    </source>
</reference>
<protein>
    <recommendedName>
        <fullName evidence="2">Metallo-beta-lactamase domain-containing protein</fullName>
    </recommendedName>
</protein>
<dbReference type="Gene3D" id="3.60.15.10">
    <property type="entry name" value="Ribonuclease Z/Hydroxyacylglutathione hydrolase-like"/>
    <property type="match status" value="1"/>
</dbReference>
<feature type="domain" description="Metallo-beta-lactamase" evidence="2">
    <location>
        <begin position="45"/>
        <end position="202"/>
    </location>
</feature>
<gene>
    <name evidence="3" type="ORF">GCM10007853_07350</name>
</gene>
<dbReference type="EMBL" id="BSNK01000001">
    <property type="protein sequence ID" value="GLQ22861.1"/>
    <property type="molecule type" value="Genomic_DNA"/>
</dbReference>
<name>A0ABQ5V5P4_9PROT</name>
<organism evidence="3 4">
    <name type="scientific">Algimonas ampicilliniresistens</name>
    <dbReference type="NCBI Taxonomy" id="1298735"/>
    <lineage>
        <taxon>Bacteria</taxon>
        <taxon>Pseudomonadati</taxon>
        <taxon>Pseudomonadota</taxon>
        <taxon>Alphaproteobacteria</taxon>
        <taxon>Maricaulales</taxon>
        <taxon>Robiginitomaculaceae</taxon>
        <taxon>Algimonas</taxon>
    </lineage>
</organism>
<comment type="caution">
    <text evidence="3">The sequence shown here is derived from an EMBL/GenBank/DDBJ whole genome shotgun (WGS) entry which is preliminary data.</text>
</comment>
<dbReference type="InterPro" id="IPR036866">
    <property type="entry name" value="RibonucZ/Hydroxyglut_hydro"/>
</dbReference>
<evidence type="ECO:0000256" key="1">
    <source>
        <dbReference type="SAM" id="SignalP"/>
    </source>
</evidence>
<reference evidence="3" key="2">
    <citation type="submission" date="2023-01" db="EMBL/GenBank/DDBJ databases">
        <title>Draft genome sequence of Algimonas ampicilliniresistens strain NBRC 108219.</title>
        <authorList>
            <person name="Sun Q."/>
            <person name="Mori K."/>
        </authorList>
    </citation>
    <scope>NUCLEOTIDE SEQUENCE</scope>
    <source>
        <strain evidence="3">NBRC 108219</strain>
    </source>
</reference>
<feature type="signal peptide" evidence="1">
    <location>
        <begin position="1"/>
        <end position="21"/>
    </location>
</feature>
<dbReference type="Proteomes" id="UP001161391">
    <property type="component" value="Unassembled WGS sequence"/>
</dbReference>
<evidence type="ECO:0000313" key="3">
    <source>
        <dbReference type="EMBL" id="GLQ22861.1"/>
    </source>
</evidence>
<sequence>MIGVLRGAVALLATVGASAHAHDVDASAQYIANEGVMVESGDVKILFDPIFDNGFGTFPLVSEDVRETLMSGAAPFDGVDAVFVSHAHADHFAAADMIDYLSSNPAVRLIAPPQALEQMREDDGWDDALLSRIIAQPLDLNASMDHIFDFGDADSGHPVGVTRLRVPHIGGAMHEAVENMIYRVTLGPGATVMHLGDADANQTVFAAQSAIFGAVRTDMAFVPFWFVTAPGDDETRAWLNAAHTVGIHVPIDVPDDLATSGADYFSIPGERRDLQNSDTHKDESHE</sequence>
<accession>A0ABQ5V5P4</accession>
<dbReference type="InterPro" id="IPR001279">
    <property type="entry name" value="Metallo-B-lactamas"/>
</dbReference>
<evidence type="ECO:0000259" key="2">
    <source>
        <dbReference type="Pfam" id="PF12706"/>
    </source>
</evidence>